<dbReference type="EMBL" id="BAABKE010000006">
    <property type="protein sequence ID" value="GAA5101868.1"/>
    <property type="molecule type" value="Genomic_DNA"/>
</dbReference>
<sequence length="272" mass="31129">MSGTGEILYDDGFHKVIMFCDLVEEDDHIEAVQSNQFLIVHGDSGILLDPGGAMTYNKLYMAISHYFSPKKLSAIFASHQDPDIVASLSRWLSFSDTKLIISELWTRFVPHFCPEGKTTDRIIPLPDKGIWMTIEGAEYGFIPAHYLHSEGNFQLYDPISKILFSGDLGVSLVDPKKVATPIETFKDYIPYMEGFHQRYMISNKACRLWAHMIRELDIDMILPQHGSPMLDQQVIQDFIHWVAQLRCGVDLVDQDTYQIPKLRMPIEDMKVV</sequence>
<reference evidence="3" key="1">
    <citation type="journal article" date="2019" name="Int. J. Syst. Evol. Microbiol.">
        <title>The Global Catalogue of Microorganisms (GCM) 10K type strain sequencing project: providing services to taxonomists for standard genome sequencing and annotation.</title>
        <authorList>
            <consortium name="The Broad Institute Genomics Platform"/>
            <consortium name="The Broad Institute Genome Sequencing Center for Infectious Disease"/>
            <person name="Wu L."/>
            <person name="Ma J."/>
        </authorList>
    </citation>
    <scope>NUCLEOTIDE SEQUENCE [LARGE SCALE GENOMIC DNA]</scope>
    <source>
        <strain evidence="3">JCM 18424</strain>
    </source>
</reference>
<keyword evidence="3" id="KW-1185">Reference proteome</keyword>
<evidence type="ECO:0000313" key="2">
    <source>
        <dbReference type="EMBL" id="GAA5101868.1"/>
    </source>
</evidence>
<evidence type="ECO:0000259" key="1">
    <source>
        <dbReference type="SMART" id="SM00849"/>
    </source>
</evidence>
<dbReference type="InterPro" id="IPR036866">
    <property type="entry name" value="RibonucZ/Hydroxyglut_hydro"/>
</dbReference>
<evidence type="ECO:0000313" key="3">
    <source>
        <dbReference type="Proteomes" id="UP001500631"/>
    </source>
</evidence>
<dbReference type="PANTHER" id="PTHR43041">
    <property type="entry name" value="HYDROLASE, METALLO-BETA-LACTAMASE SUPERFAMILY"/>
    <property type="match status" value="1"/>
</dbReference>
<dbReference type="Pfam" id="PF19583">
    <property type="entry name" value="ODP"/>
    <property type="match status" value="1"/>
</dbReference>
<proteinExistence type="predicted"/>
<dbReference type="SUPFAM" id="SSF56281">
    <property type="entry name" value="Metallo-hydrolase/oxidoreductase"/>
    <property type="match status" value="1"/>
</dbReference>
<dbReference type="InterPro" id="IPR045761">
    <property type="entry name" value="ODP_dom"/>
</dbReference>
<name>A0ABP9MTR4_9GAMM</name>
<feature type="domain" description="Metallo-beta-lactamase" evidence="1">
    <location>
        <begin position="33"/>
        <end position="225"/>
    </location>
</feature>
<dbReference type="Proteomes" id="UP001500631">
    <property type="component" value="Unassembled WGS sequence"/>
</dbReference>
<gene>
    <name evidence="2" type="ORF">GCM10023338_18420</name>
</gene>
<dbReference type="PANTHER" id="PTHR43041:SF1">
    <property type="entry name" value="METALLO-BETA-LACTAMASE DOMAIN-CONTAINING PROTEIN"/>
    <property type="match status" value="1"/>
</dbReference>
<accession>A0ABP9MTR4</accession>
<organism evidence="2 3">
    <name type="scientific">Wohlfahrtiimonas larvae</name>
    <dbReference type="NCBI Taxonomy" id="1157986"/>
    <lineage>
        <taxon>Bacteria</taxon>
        <taxon>Pseudomonadati</taxon>
        <taxon>Pseudomonadota</taxon>
        <taxon>Gammaproteobacteria</taxon>
        <taxon>Cardiobacteriales</taxon>
        <taxon>Ignatzschineriaceae</taxon>
        <taxon>Wohlfahrtiimonas</taxon>
    </lineage>
</organism>
<comment type="caution">
    <text evidence="2">The sequence shown here is derived from an EMBL/GenBank/DDBJ whole genome shotgun (WGS) entry which is preliminary data.</text>
</comment>
<dbReference type="Gene3D" id="3.60.15.10">
    <property type="entry name" value="Ribonuclease Z/Hydroxyacylglutathione hydrolase-like"/>
    <property type="match status" value="1"/>
</dbReference>
<protein>
    <submittedName>
        <fullName evidence="2">MBL fold metallo-hydrolase</fullName>
    </submittedName>
</protein>
<dbReference type="RefSeq" id="WP_077926292.1">
    <property type="nucleotide sequence ID" value="NZ_BAABKE010000006.1"/>
</dbReference>
<dbReference type="SMART" id="SM00849">
    <property type="entry name" value="Lactamase_B"/>
    <property type="match status" value="1"/>
</dbReference>
<dbReference type="InterPro" id="IPR001279">
    <property type="entry name" value="Metallo-B-lactamas"/>
</dbReference>